<feature type="domain" description="SET" evidence="1">
    <location>
        <begin position="16"/>
        <end position="164"/>
    </location>
</feature>
<sequence length="343" mass="38220">MSSNHPYRYLNIPKDAPIELKPSAGKGWGVFAKQKIQRGALILQEKPLFVIRKARADITEEDVGRAFQQLSPQQKQQFALLRDNATRIFPCLLMAFAENCFNLASGSDAWVSLPPAEGLFLLHSRFNHSCLPNAKVPTGHVGDEIASFATRDILAGEEITICYSPVFECLTRHERHQALGFTCDCRACLPGTPFQRLSDARRRLSRGLQYLTHGVDVDVPSDGGLGTSSLSPAIVDPQLRRAAQNFDIPLTSRFIYEPLSAFLWAEEGLMDGFMFQRVTPGIRAVVGMFRTRENAAIARFALVQDTWLERLNVAFRLYWRGDAADQSVAEGFRVMQLAASLSS</sequence>
<dbReference type="KEGG" id="ttt:THITE_160711"/>
<proteinExistence type="predicted"/>
<dbReference type="InterPro" id="IPR046341">
    <property type="entry name" value="SET_dom_sf"/>
</dbReference>
<dbReference type="Proteomes" id="UP000008181">
    <property type="component" value="Chromosome 3"/>
</dbReference>
<dbReference type="OrthoDB" id="438641at2759"/>
<dbReference type="PROSITE" id="PS50280">
    <property type="entry name" value="SET"/>
    <property type="match status" value="1"/>
</dbReference>
<dbReference type="Pfam" id="PF00856">
    <property type="entry name" value="SET"/>
    <property type="match status" value="1"/>
</dbReference>
<dbReference type="STRING" id="578455.G2R6G5"/>
<dbReference type="SMART" id="SM00317">
    <property type="entry name" value="SET"/>
    <property type="match status" value="1"/>
</dbReference>
<dbReference type="GeneID" id="11516490"/>
<dbReference type="CDD" id="cd20071">
    <property type="entry name" value="SET_SMYD"/>
    <property type="match status" value="1"/>
</dbReference>
<gene>
    <name evidence="2" type="ORF">THITE_160711</name>
</gene>
<dbReference type="RefSeq" id="XP_003653986.1">
    <property type="nucleotide sequence ID" value="XM_003653938.1"/>
</dbReference>
<dbReference type="AlphaFoldDB" id="G2R6G5"/>
<reference evidence="2 3" key="1">
    <citation type="journal article" date="2011" name="Nat. Biotechnol.">
        <title>Comparative genomic analysis of the thermophilic biomass-degrading fungi Myceliophthora thermophila and Thielavia terrestris.</title>
        <authorList>
            <person name="Berka R.M."/>
            <person name="Grigoriev I.V."/>
            <person name="Otillar R."/>
            <person name="Salamov A."/>
            <person name="Grimwood J."/>
            <person name="Reid I."/>
            <person name="Ishmael N."/>
            <person name="John T."/>
            <person name="Darmond C."/>
            <person name="Moisan M.-C."/>
            <person name="Henrissat B."/>
            <person name="Coutinho P.M."/>
            <person name="Lombard V."/>
            <person name="Natvig D.O."/>
            <person name="Lindquist E."/>
            <person name="Schmutz J."/>
            <person name="Lucas S."/>
            <person name="Harris P."/>
            <person name="Powlowski J."/>
            <person name="Bellemare A."/>
            <person name="Taylor D."/>
            <person name="Butler G."/>
            <person name="de Vries R.P."/>
            <person name="Allijn I.E."/>
            <person name="van den Brink J."/>
            <person name="Ushinsky S."/>
            <person name="Storms R."/>
            <person name="Powell A.J."/>
            <person name="Paulsen I.T."/>
            <person name="Elbourne L.D.H."/>
            <person name="Baker S.E."/>
            <person name="Magnuson J."/>
            <person name="LaBoissiere S."/>
            <person name="Clutterbuck A.J."/>
            <person name="Martinez D."/>
            <person name="Wogulis M."/>
            <person name="de Leon A.L."/>
            <person name="Rey M.W."/>
            <person name="Tsang A."/>
        </authorList>
    </citation>
    <scope>NUCLEOTIDE SEQUENCE [LARGE SCALE GENOMIC DNA]</scope>
    <source>
        <strain evidence="3">ATCC 38088 / NRRL 8126</strain>
    </source>
</reference>
<dbReference type="PANTHER" id="PTHR47332">
    <property type="entry name" value="SET DOMAIN-CONTAINING PROTEIN 5"/>
    <property type="match status" value="1"/>
</dbReference>
<evidence type="ECO:0000313" key="2">
    <source>
        <dbReference type="EMBL" id="AEO67650.1"/>
    </source>
</evidence>
<evidence type="ECO:0000259" key="1">
    <source>
        <dbReference type="PROSITE" id="PS50280"/>
    </source>
</evidence>
<dbReference type="PANTHER" id="PTHR47332:SF4">
    <property type="entry name" value="SET DOMAIN-CONTAINING PROTEIN 5"/>
    <property type="match status" value="1"/>
</dbReference>
<keyword evidence="3" id="KW-1185">Reference proteome</keyword>
<dbReference type="InterPro" id="IPR053185">
    <property type="entry name" value="SET_domain_protein"/>
</dbReference>
<dbReference type="EMBL" id="CP003011">
    <property type="protein sequence ID" value="AEO67650.1"/>
    <property type="molecule type" value="Genomic_DNA"/>
</dbReference>
<dbReference type="eggNOG" id="KOG2084">
    <property type="taxonomic scope" value="Eukaryota"/>
</dbReference>
<name>G2R6G5_THETT</name>
<dbReference type="Gene3D" id="2.170.270.10">
    <property type="entry name" value="SET domain"/>
    <property type="match status" value="1"/>
</dbReference>
<dbReference type="HOGENOM" id="CLU_064547_0_0_1"/>
<organism evidence="2 3">
    <name type="scientific">Thermothielavioides terrestris (strain ATCC 38088 / NRRL 8126)</name>
    <name type="common">Thielavia terrestris</name>
    <dbReference type="NCBI Taxonomy" id="578455"/>
    <lineage>
        <taxon>Eukaryota</taxon>
        <taxon>Fungi</taxon>
        <taxon>Dikarya</taxon>
        <taxon>Ascomycota</taxon>
        <taxon>Pezizomycotina</taxon>
        <taxon>Sordariomycetes</taxon>
        <taxon>Sordariomycetidae</taxon>
        <taxon>Sordariales</taxon>
        <taxon>Chaetomiaceae</taxon>
        <taxon>Thermothielavioides</taxon>
        <taxon>Thermothielavioides terrestris</taxon>
    </lineage>
</organism>
<accession>G2R6G5</accession>
<dbReference type="SUPFAM" id="SSF82199">
    <property type="entry name" value="SET domain"/>
    <property type="match status" value="1"/>
</dbReference>
<dbReference type="InterPro" id="IPR001214">
    <property type="entry name" value="SET_dom"/>
</dbReference>
<protein>
    <recommendedName>
        <fullName evidence="1">SET domain-containing protein</fullName>
    </recommendedName>
</protein>
<evidence type="ECO:0000313" key="3">
    <source>
        <dbReference type="Proteomes" id="UP000008181"/>
    </source>
</evidence>